<evidence type="ECO:0000313" key="1">
    <source>
        <dbReference type="EMBL" id="BBY12540.1"/>
    </source>
</evidence>
<keyword evidence="2" id="KW-1185">Reference proteome</keyword>
<evidence type="ECO:0000313" key="2">
    <source>
        <dbReference type="Proteomes" id="UP000466831"/>
    </source>
</evidence>
<sequence length="210" mass="22536">MAGSHSRAAQGAPAEGGTSNLHALESFWTWLRGVGGTVAHHLPRHRNPSRSVQTSGIVPGMTNLPGAIGKGAATLLVCAAVVTSTNPTAKANADGHQITYTVTAEAELYAQIFFMAKQPASITAYADNAAGYLYSVRPKINRYKSWTYTTTLADPDQWATVSAFNHYSEREWPADVPGVLANFHCQIGIDGHVVVSLQGDRAVECTLRQW</sequence>
<proteinExistence type="predicted"/>
<protein>
    <submittedName>
        <fullName evidence="1">Uncharacterized protein</fullName>
    </submittedName>
</protein>
<name>A0ABN5ZYQ6_9MYCO</name>
<accession>A0ABN5ZYQ6</accession>
<reference evidence="1 2" key="1">
    <citation type="journal article" date="2019" name="Emerg. Microbes Infect.">
        <title>Comprehensive subspecies identification of 175 nontuberculous mycobacteria species based on 7547 genomic profiles.</title>
        <authorList>
            <person name="Matsumoto Y."/>
            <person name="Kinjo T."/>
            <person name="Motooka D."/>
            <person name="Nabeya D."/>
            <person name="Jung N."/>
            <person name="Uechi K."/>
            <person name="Horii T."/>
            <person name="Iida T."/>
            <person name="Fujita J."/>
            <person name="Nakamura S."/>
        </authorList>
    </citation>
    <scope>NUCLEOTIDE SEQUENCE [LARGE SCALE GENOMIC DNA]</scope>
    <source>
        <strain evidence="1 2">JCM 17324</strain>
    </source>
</reference>
<dbReference type="Proteomes" id="UP000466831">
    <property type="component" value="Chromosome"/>
</dbReference>
<organism evidence="1 2">
    <name type="scientific">Mycobacterium marseillense</name>
    <dbReference type="NCBI Taxonomy" id="701042"/>
    <lineage>
        <taxon>Bacteria</taxon>
        <taxon>Bacillati</taxon>
        <taxon>Actinomycetota</taxon>
        <taxon>Actinomycetes</taxon>
        <taxon>Mycobacteriales</taxon>
        <taxon>Mycobacteriaceae</taxon>
        <taxon>Mycobacterium</taxon>
        <taxon>Mycobacterium avium complex (MAC)</taxon>
    </lineage>
</organism>
<dbReference type="EMBL" id="AP022584">
    <property type="protein sequence ID" value="BBY12540.1"/>
    <property type="molecule type" value="Genomic_DNA"/>
</dbReference>
<gene>
    <name evidence="1" type="ORF">MMARJ_32800</name>
</gene>